<evidence type="ECO:0000313" key="1">
    <source>
        <dbReference type="EMBL" id="JAH26939.1"/>
    </source>
</evidence>
<organism evidence="1">
    <name type="scientific">Anguilla anguilla</name>
    <name type="common">European freshwater eel</name>
    <name type="synonym">Muraena anguilla</name>
    <dbReference type="NCBI Taxonomy" id="7936"/>
    <lineage>
        <taxon>Eukaryota</taxon>
        <taxon>Metazoa</taxon>
        <taxon>Chordata</taxon>
        <taxon>Craniata</taxon>
        <taxon>Vertebrata</taxon>
        <taxon>Euteleostomi</taxon>
        <taxon>Actinopterygii</taxon>
        <taxon>Neopterygii</taxon>
        <taxon>Teleostei</taxon>
        <taxon>Anguilliformes</taxon>
        <taxon>Anguillidae</taxon>
        <taxon>Anguilla</taxon>
    </lineage>
</organism>
<proteinExistence type="predicted"/>
<dbReference type="AlphaFoldDB" id="A0A0E9RCY0"/>
<reference evidence="1" key="1">
    <citation type="submission" date="2014-11" db="EMBL/GenBank/DDBJ databases">
        <authorList>
            <person name="Amaro Gonzalez C."/>
        </authorList>
    </citation>
    <scope>NUCLEOTIDE SEQUENCE</scope>
</reference>
<protein>
    <submittedName>
        <fullName evidence="1">Uncharacterized protein</fullName>
    </submittedName>
</protein>
<name>A0A0E9RCY0_ANGAN</name>
<sequence>MHFIVVCTCNRVQSILPVVDRLSQVTSLPETRKAIILFSWVQMG</sequence>
<reference evidence="1" key="2">
    <citation type="journal article" date="2015" name="Fish Shellfish Immunol.">
        <title>Early steps in the European eel (Anguilla anguilla)-Vibrio vulnificus interaction in the gills: Role of the RtxA13 toxin.</title>
        <authorList>
            <person name="Callol A."/>
            <person name="Pajuelo D."/>
            <person name="Ebbesson L."/>
            <person name="Teles M."/>
            <person name="MacKenzie S."/>
            <person name="Amaro C."/>
        </authorList>
    </citation>
    <scope>NUCLEOTIDE SEQUENCE</scope>
</reference>
<dbReference type="EMBL" id="GBXM01081638">
    <property type="protein sequence ID" value="JAH26939.1"/>
    <property type="molecule type" value="Transcribed_RNA"/>
</dbReference>
<accession>A0A0E9RCY0</accession>